<dbReference type="InterPro" id="IPR011992">
    <property type="entry name" value="EF-hand-dom_pair"/>
</dbReference>
<evidence type="ECO:0000256" key="8">
    <source>
        <dbReference type="PROSITE-ProRule" id="PRU00235"/>
    </source>
</evidence>
<evidence type="ECO:0000256" key="9">
    <source>
        <dbReference type="SAM" id="MobiDB-lite"/>
    </source>
</evidence>
<feature type="compositionally biased region" description="Basic and acidic residues" evidence="9">
    <location>
        <begin position="1392"/>
        <end position="1421"/>
    </location>
</feature>
<protein>
    <recommendedName>
        <fullName evidence="14">Calmodulin</fullName>
    </recommendedName>
</protein>
<dbReference type="InterPro" id="IPR027417">
    <property type="entry name" value="P-loop_NTPase"/>
</dbReference>
<feature type="compositionally biased region" description="Basic and acidic residues" evidence="9">
    <location>
        <begin position="2109"/>
        <end position="2119"/>
    </location>
</feature>
<reference evidence="12" key="1">
    <citation type="submission" date="2022-11" db="EMBL/GenBank/DDBJ databases">
        <authorList>
            <person name="Morgan W.R."/>
            <person name="Tartar A."/>
        </authorList>
    </citation>
    <scope>NUCLEOTIDE SEQUENCE</scope>
    <source>
        <strain evidence="12">ARSEF 373</strain>
    </source>
</reference>
<feature type="repeat" description="RCC1" evidence="8">
    <location>
        <begin position="1051"/>
        <end position="1102"/>
    </location>
</feature>
<dbReference type="SMART" id="SM00382">
    <property type="entry name" value="AAA"/>
    <property type="match status" value="2"/>
</dbReference>
<evidence type="ECO:0000256" key="1">
    <source>
        <dbReference type="ARBA" id="ARBA00009680"/>
    </source>
</evidence>
<feature type="compositionally biased region" description="Basic residues" evidence="9">
    <location>
        <begin position="2120"/>
        <end position="2141"/>
    </location>
</feature>
<dbReference type="Gene3D" id="2.130.10.30">
    <property type="entry name" value="Regulator of chromosome condensation 1/beta-lactamase-inhibitor protein II"/>
    <property type="match status" value="2"/>
</dbReference>
<dbReference type="Pfam" id="PF00005">
    <property type="entry name" value="ABC_tran"/>
    <property type="match status" value="2"/>
</dbReference>
<evidence type="ECO:0008006" key="14">
    <source>
        <dbReference type="Google" id="ProtNLM"/>
    </source>
</evidence>
<dbReference type="InterPro" id="IPR012678">
    <property type="entry name" value="Ribosomal_uL23/eL15/eS24_sf"/>
</dbReference>
<evidence type="ECO:0000259" key="10">
    <source>
        <dbReference type="PROSITE" id="PS50222"/>
    </source>
</evidence>
<feature type="compositionally biased region" description="Basic residues" evidence="9">
    <location>
        <begin position="1233"/>
        <end position="1243"/>
    </location>
</feature>
<keyword evidence="4" id="KW-0106">Calcium</keyword>
<keyword evidence="6" id="KW-0689">Ribosomal protein</keyword>
<dbReference type="FunFam" id="3.40.50.300:FF:000549">
    <property type="entry name" value="ABC transporter ATP-binding protein arb1"/>
    <property type="match status" value="1"/>
</dbReference>
<dbReference type="InterPro" id="IPR046450">
    <property type="entry name" value="PA_dom_sf"/>
</dbReference>
<keyword evidence="2" id="KW-0677">Repeat</keyword>
<evidence type="ECO:0000256" key="3">
    <source>
        <dbReference type="ARBA" id="ARBA00022741"/>
    </source>
</evidence>
<feature type="domain" description="ABC transporter" evidence="11">
    <location>
        <begin position="1779"/>
        <end position="1994"/>
    </location>
</feature>
<dbReference type="PROSITE" id="PS00211">
    <property type="entry name" value="ABC_TRANSPORTER_1"/>
    <property type="match status" value="2"/>
</dbReference>
<dbReference type="EMBL" id="DAKRPA010000165">
    <property type="protein sequence ID" value="DAZ96502.1"/>
    <property type="molecule type" value="Genomic_DNA"/>
</dbReference>
<dbReference type="Gene3D" id="3.50.30.30">
    <property type="match status" value="2"/>
</dbReference>
<evidence type="ECO:0000256" key="2">
    <source>
        <dbReference type="ARBA" id="ARBA00022737"/>
    </source>
</evidence>
<dbReference type="InterPro" id="IPR058923">
    <property type="entry name" value="RCC1-like_dom"/>
</dbReference>
<feature type="repeat" description="RCC1" evidence="8">
    <location>
        <begin position="302"/>
        <end position="358"/>
    </location>
</feature>
<feature type="domain" description="EF-hand" evidence="10">
    <location>
        <begin position="129"/>
        <end position="164"/>
    </location>
</feature>
<dbReference type="PROSITE" id="PS00018">
    <property type="entry name" value="EF_HAND_1"/>
    <property type="match status" value="1"/>
</dbReference>
<dbReference type="InterPro" id="IPR003593">
    <property type="entry name" value="AAA+_ATPase"/>
</dbReference>
<dbReference type="InterPro" id="IPR053709">
    <property type="entry name" value="eRP_eS24_sf"/>
</dbReference>
<accession>A0AAV2YNA3</accession>
<name>A0AAV2YNA3_9STRA</name>
<dbReference type="InterPro" id="IPR018098">
    <property type="entry name" value="Ribosomal_eS24_CS"/>
</dbReference>
<keyword evidence="3" id="KW-0547">Nucleotide-binding</keyword>
<feature type="repeat" description="RCC1" evidence="8">
    <location>
        <begin position="981"/>
        <end position="1050"/>
    </location>
</feature>
<evidence type="ECO:0000256" key="7">
    <source>
        <dbReference type="ARBA" id="ARBA00023274"/>
    </source>
</evidence>
<dbReference type="Pfam" id="PF00415">
    <property type="entry name" value="RCC1"/>
    <property type="match status" value="2"/>
</dbReference>
<feature type="compositionally biased region" description="Acidic residues" evidence="9">
    <location>
        <begin position="1369"/>
        <end position="1381"/>
    </location>
</feature>
<feature type="repeat" description="RCC1" evidence="8">
    <location>
        <begin position="359"/>
        <end position="433"/>
    </location>
</feature>
<comment type="caution">
    <text evidence="12">The sequence shown here is derived from an EMBL/GenBank/DDBJ whole genome shotgun (WGS) entry which is preliminary data.</text>
</comment>
<feature type="compositionally biased region" description="Acidic residues" evidence="9">
    <location>
        <begin position="1307"/>
        <end position="1317"/>
    </location>
</feature>
<evidence type="ECO:0000256" key="5">
    <source>
        <dbReference type="ARBA" id="ARBA00022840"/>
    </source>
</evidence>
<feature type="repeat" description="RCC1" evidence="8">
    <location>
        <begin position="508"/>
        <end position="575"/>
    </location>
</feature>
<dbReference type="InterPro" id="IPR002048">
    <property type="entry name" value="EF_hand_dom"/>
</dbReference>
<dbReference type="InterPro" id="IPR001976">
    <property type="entry name" value="Ribosomal_eS24"/>
</dbReference>
<evidence type="ECO:0000256" key="4">
    <source>
        <dbReference type="ARBA" id="ARBA00022837"/>
    </source>
</evidence>
<dbReference type="SUPFAM" id="SSF52540">
    <property type="entry name" value="P-loop containing nucleoside triphosphate hydrolases"/>
    <property type="match status" value="2"/>
</dbReference>
<dbReference type="InterPro" id="IPR003439">
    <property type="entry name" value="ABC_transporter-like_ATP-bd"/>
</dbReference>
<evidence type="ECO:0000313" key="12">
    <source>
        <dbReference type="EMBL" id="DAZ96502.1"/>
    </source>
</evidence>
<comment type="similarity">
    <text evidence="1">Belongs to the eukaryotic ribosomal protein eS24 family.</text>
</comment>
<dbReference type="CDD" id="cd03221">
    <property type="entry name" value="ABCF_EF-3"/>
    <property type="match status" value="2"/>
</dbReference>
<dbReference type="InterPro" id="IPR018247">
    <property type="entry name" value="EF_Hand_1_Ca_BS"/>
</dbReference>
<feature type="compositionally biased region" description="Acidic residues" evidence="9">
    <location>
        <begin position="1247"/>
        <end position="1267"/>
    </location>
</feature>
<proteinExistence type="inferred from homology"/>
<dbReference type="InterPro" id="IPR017871">
    <property type="entry name" value="ABC_transporter-like_CS"/>
</dbReference>
<feature type="region of interest" description="Disordered" evidence="9">
    <location>
        <begin position="1694"/>
        <end position="1748"/>
    </location>
</feature>
<dbReference type="PROSITE" id="PS00626">
    <property type="entry name" value="RCC1_2"/>
    <property type="match status" value="1"/>
</dbReference>
<feature type="repeat" description="RCC1" evidence="8">
    <location>
        <begin position="577"/>
        <end position="626"/>
    </location>
</feature>
<feature type="repeat" description="RCC1" evidence="8">
    <location>
        <begin position="434"/>
        <end position="507"/>
    </location>
</feature>
<dbReference type="GO" id="GO:0006412">
    <property type="term" value="P:translation"/>
    <property type="evidence" value="ECO:0007669"/>
    <property type="project" value="InterPro"/>
</dbReference>
<feature type="domain" description="ABC transporter" evidence="11">
    <location>
        <begin position="1450"/>
        <end position="1695"/>
    </location>
</feature>
<dbReference type="SUPFAM" id="SSF47473">
    <property type="entry name" value="EF-hand"/>
    <property type="match status" value="1"/>
</dbReference>
<feature type="compositionally biased region" description="Basic residues" evidence="9">
    <location>
        <begin position="1355"/>
        <end position="1364"/>
    </location>
</feature>
<feature type="compositionally biased region" description="Basic residues" evidence="9">
    <location>
        <begin position="1276"/>
        <end position="1287"/>
    </location>
</feature>
<dbReference type="CDD" id="cd00538">
    <property type="entry name" value="PA"/>
    <property type="match status" value="1"/>
</dbReference>
<dbReference type="Pfam" id="PF01282">
    <property type="entry name" value="Ribosomal_S24e"/>
    <property type="match status" value="1"/>
</dbReference>
<dbReference type="GO" id="GO:0016887">
    <property type="term" value="F:ATP hydrolysis activity"/>
    <property type="evidence" value="ECO:0007669"/>
    <property type="project" value="InterPro"/>
</dbReference>
<dbReference type="GO" id="GO:0003735">
    <property type="term" value="F:structural constituent of ribosome"/>
    <property type="evidence" value="ECO:0007669"/>
    <property type="project" value="InterPro"/>
</dbReference>
<dbReference type="PROSITE" id="PS50012">
    <property type="entry name" value="RCC1_3"/>
    <property type="match status" value="7"/>
</dbReference>
<dbReference type="SUPFAM" id="SSF52025">
    <property type="entry name" value="PA domain"/>
    <property type="match status" value="1"/>
</dbReference>
<dbReference type="InterPro" id="IPR009091">
    <property type="entry name" value="RCC1/BLIP-II"/>
</dbReference>
<evidence type="ECO:0000313" key="13">
    <source>
        <dbReference type="Proteomes" id="UP001146120"/>
    </source>
</evidence>
<feature type="region of interest" description="Disordered" evidence="9">
    <location>
        <begin position="2109"/>
        <end position="2141"/>
    </location>
</feature>
<evidence type="ECO:0000256" key="6">
    <source>
        <dbReference type="ARBA" id="ARBA00022980"/>
    </source>
</evidence>
<dbReference type="InterPro" id="IPR050611">
    <property type="entry name" value="ABCF"/>
</dbReference>
<keyword evidence="5" id="KW-0067">ATP-binding</keyword>
<gene>
    <name evidence="12" type="ORF">N0F65_008053</name>
</gene>
<dbReference type="Gene3D" id="3.30.70.3370">
    <property type="match status" value="1"/>
</dbReference>
<keyword evidence="13" id="KW-1185">Reference proteome</keyword>
<feature type="compositionally biased region" description="Basic residues" evidence="9">
    <location>
        <begin position="1326"/>
        <end position="1335"/>
    </location>
</feature>
<dbReference type="GO" id="GO:0005509">
    <property type="term" value="F:calcium ion binding"/>
    <property type="evidence" value="ECO:0007669"/>
    <property type="project" value="InterPro"/>
</dbReference>
<organism evidence="12 13">
    <name type="scientific">Lagenidium giganteum</name>
    <dbReference type="NCBI Taxonomy" id="4803"/>
    <lineage>
        <taxon>Eukaryota</taxon>
        <taxon>Sar</taxon>
        <taxon>Stramenopiles</taxon>
        <taxon>Oomycota</taxon>
        <taxon>Peronosporomycetes</taxon>
        <taxon>Pythiales</taxon>
        <taxon>Pythiaceae</taxon>
    </lineage>
</organism>
<sequence>MLTWRRFTDICFARPDPGNAVVGRAPGQWVANSRTSTTANRMPPSFHIYCCSPKGLDEISLLSVRLRKLSFNFCLSVEQFGDWLALRQNALFRTLLIKWFDTFKNTKTSTVVNGLEILSALAIASVDGKLADKVGRVFDVFDFDESGAITLDELCILLKSVIRGLSKATKGLGVRFVSICAMPEVTELARQCFKFCDLDEEQDLSRELFVQWAKQTPKVINLMRCFVQKDYISHEEAAVVIQRCMRGMHGRKVAAERRLEQQLELDQEITHAAQKIQEAMVSRKKKRDNMRMMKIEKFSHHGALYSFGSNDRAHLGHPHMDLSKTLTTPLLAPFFKNSELRVVSACLSTVHASAVTSNGQVYTWGSGVPGSFGFIPKPSIAVSENWEASGASITNASNTTTVRRVPTRVEDLEDVTIVQSSLGSHHSVALSDAGVLFTWGSGGYGQLGHGDFTESGSEIYKRQFDHHTGREYPYVDLPLQLDKSFFEEMRVLQVACGYYFTVALCEDGSVFTWGEGSDGQLGLGYSDNFQVGFLDEHIHGSSFVYMHTPTRVDELKDPMGSIAVGGNHVYAVSRDHKKVFEWGAWNRRLGDAKEGSFSPELNEELSKLYVDRIATGTEHSLAITARVKFCVSIERQISARTINNESKSEPVSIKTRALCARFGIQPASLTRSISGEMFSLPQALATMSTPTSSLLTSAVYERTDAHIRACLSGCLGKVTYIDRGTTTGHWISLTSANSAQSTVIVDIPCVPGTFGPEITDNGLASRVFYSPQKLRSLRLYVRPDEIVKKIVVLEFSQDDIVFDDENMELSEMIQMIMISLIERVKDAQETGAAAVIVLFDFLEADPFALEPCEDDDYEFLIPAVMVRKSLHGDLLLQHLTSVAKPIVVLSHREDILGKQIQAAQKLGAKAVVVGQNRIDPEPTRLPQSVLGTGEGGSDSLTPVVKIPVLSVSYDDGEAIKHCMKGLDGRVVLGQVGLGALGDLYAWGYGQNGRLGLGDIENEQIFEAGFDGARQVTYQFVPFPELVTSLFHKQVSFVSCGDEHSAAVTADGQLYCWGSGRFGKLGNGVEEDEDTPYMVEALASVSVSSVTCGSKSTNALRVESNRSATMARGKKKGRRGDESSDDEPVNAKPVAAVEETSKPDKKNKRKEKQAAKKQQQAQTGGADSDVEQDGDEVDPYAQVAAVSKKNKKKNNKKNRFQDDSDDDEAPAPAAVEEEEEEEDPYAQVAAASSKKNKKKNKKGKKFEDSDDEEVAAPPAEEEEEEEDAYAQVAAASKKSKKKDKKKKIAFASDSEKEDEVEEKAAASEAEEQADEEDPYAAVAESSKKKKSKKKKMVSLDLIFDASDAEEQEEASKKKKKSKKKVLPFELDNDNEEDGDEDDGEKKKKKKKEKKEGKRLSNKERKKLKEEEARAEREEEYHRAANPLDGSQFAVSQQAFNEDANWENATDIHIDNFTINAHNKLLFENASLHINHGGRYGLVGPNGQGKTTLLKMIALGELKIPPKIDCLYVEQEVVADDTRAVDAVLKADAERWALLEEEKYLLAELEKKADSALDDRLNEVYEQLSTMNASAAEARARRILFGLGFDSEMQEKATKDFSGGWRMRISLAKALYVEPTLLMLDEPTNHLDLNAVIWLDDYLQKWKKTLLVVSHDADFLNSVCTEVLHLENRKVAVYKGNYDTFRDLERQKRKQMEKAWEKQQKQLRNLKASGKSSKKATEIVKKTREPGARAQKKKNAESTDSALASTQTMELLERPKEYIVKFSFPETTYVPPPILEVREASFRYNETQPYLFKNAEFGIDTTSRVCIVGPNGVGKSTLLKMITGEVRVTEGEVRRNPRVRIGVYNQHFVDKLPMGETPVEYLRRLFQDKTYQDVRNLLGKVGLEGHAHEIKNRQLSGGQKARVVIAELVLMQPHILILDEPTNNLDIESIDALCDAIREFDGGVVIVTHDARLIESTECILWVVGDQDVVEYDGTFEQYRQSILDDILKKAAAEEDRLRDNAQRRADALTVRTRKFLRNSLLARRQMIVEVIHPGRPNVPKAELQEKIAKMYKVKDANTVFLYGFKTAFGGGKSAGFALVYDSINDAKRFEPKHRLVRQGLADKVETSRKQIKEAKNRGKKTRGVGRRIARHKAAKANK</sequence>
<dbReference type="PANTHER" id="PTHR19211:SF14">
    <property type="entry name" value="ATP-BINDING CASSETTE SUB-FAMILY F MEMBER 1"/>
    <property type="match status" value="1"/>
</dbReference>
<dbReference type="PANTHER" id="PTHR19211">
    <property type="entry name" value="ATP-BINDING TRANSPORT PROTEIN-RELATED"/>
    <property type="match status" value="1"/>
</dbReference>
<dbReference type="FunFam" id="3.40.50.300:FF:000011">
    <property type="entry name" value="Putative ABC transporter ATP-binding component"/>
    <property type="match status" value="1"/>
</dbReference>
<evidence type="ECO:0000259" key="11">
    <source>
        <dbReference type="PROSITE" id="PS50893"/>
    </source>
</evidence>
<feature type="compositionally biased region" description="Basic and acidic residues" evidence="9">
    <location>
        <begin position="1717"/>
        <end position="1729"/>
    </location>
</feature>
<dbReference type="PROSITE" id="PS50222">
    <property type="entry name" value="EF_HAND_2"/>
    <property type="match status" value="1"/>
</dbReference>
<keyword evidence="7" id="KW-0687">Ribonucleoprotein</keyword>
<dbReference type="GO" id="GO:1990904">
    <property type="term" value="C:ribonucleoprotein complex"/>
    <property type="evidence" value="ECO:0007669"/>
    <property type="project" value="UniProtKB-KW"/>
</dbReference>
<feature type="region of interest" description="Disordered" evidence="9">
    <location>
        <begin position="1097"/>
        <end position="1421"/>
    </location>
</feature>
<feature type="compositionally biased region" description="Acidic residues" evidence="9">
    <location>
        <begin position="1202"/>
        <end position="1223"/>
    </location>
</feature>
<feature type="compositionally biased region" description="Acidic residues" evidence="9">
    <location>
        <begin position="1167"/>
        <end position="1177"/>
    </location>
</feature>
<dbReference type="PROSITE" id="PS50893">
    <property type="entry name" value="ABC_TRANSPORTER_2"/>
    <property type="match status" value="2"/>
</dbReference>
<dbReference type="Gene3D" id="3.40.50.300">
    <property type="entry name" value="P-loop containing nucleotide triphosphate hydrolases"/>
    <property type="match status" value="2"/>
</dbReference>
<dbReference type="InterPro" id="IPR000408">
    <property type="entry name" value="Reg_chr_condens"/>
</dbReference>
<dbReference type="GO" id="GO:0005524">
    <property type="term" value="F:ATP binding"/>
    <property type="evidence" value="ECO:0007669"/>
    <property type="project" value="UniProtKB-KW"/>
</dbReference>
<dbReference type="HAMAP" id="MF_00545">
    <property type="entry name" value="Ribosomal_eS24"/>
    <property type="match status" value="1"/>
</dbReference>
<dbReference type="SUPFAM" id="SSF54189">
    <property type="entry name" value="Ribosomal proteins S24e, L23 and L15e"/>
    <property type="match status" value="1"/>
</dbReference>
<dbReference type="Pfam" id="PF25390">
    <property type="entry name" value="WD40_RLD"/>
    <property type="match status" value="1"/>
</dbReference>
<reference evidence="12" key="2">
    <citation type="journal article" date="2023" name="Microbiol Resour">
        <title>Decontamination and Annotation of the Draft Genome Sequence of the Oomycete Lagenidium giganteum ARSEF 373.</title>
        <authorList>
            <person name="Morgan W.R."/>
            <person name="Tartar A."/>
        </authorList>
    </citation>
    <scope>NUCLEOTIDE SEQUENCE</scope>
    <source>
        <strain evidence="12">ARSEF 373</strain>
    </source>
</reference>
<feature type="compositionally biased region" description="Basic residues" evidence="9">
    <location>
        <begin position="1187"/>
        <end position="1197"/>
    </location>
</feature>
<dbReference type="Proteomes" id="UP001146120">
    <property type="component" value="Unassembled WGS sequence"/>
</dbReference>
<dbReference type="GO" id="GO:0005840">
    <property type="term" value="C:ribosome"/>
    <property type="evidence" value="ECO:0007669"/>
    <property type="project" value="UniProtKB-KW"/>
</dbReference>
<dbReference type="PROSITE" id="PS50096">
    <property type="entry name" value="IQ"/>
    <property type="match status" value="1"/>
</dbReference>
<dbReference type="PROSITE" id="PS00529">
    <property type="entry name" value="RIBOSOMAL_S24E"/>
    <property type="match status" value="1"/>
</dbReference>
<dbReference type="Gene3D" id="1.10.238.10">
    <property type="entry name" value="EF-hand"/>
    <property type="match status" value="1"/>
</dbReference>
<dbReference type="SUPFAM" id="SSF50985">
    <property type="entry name" value="RCC1/BLIP-II"/>
    <property type="match status" value="2"/>
</dbReference>